<dbReference type="Pfam" id="PF13181">
    <property type="entry name" value="TPR_8"/>
    <property type="match status" value="1"/>
</dbReference>
<dbReference type="Proteomes" id="UP000276133">
    <property type="component" value="Unassembled WGS sequence"/>
</dbReference>
<feature type="repeat" description="TPR" evidence="4">
    <location>
        <begin position="139"/>
        <end position="172"/>
    </location>
</feature>
<sequence length="465" mass="55190">MRTKLEVDSVRRMERSLQQLENLVDHYRQPNDKPDSNFRYQYFYSVAYQSFWTVLQELCKFYMQIGLINSSLEIYTSLKMWDDAIKCLIALDKRDQAEQMICKQLEIKETPDLYCSLGEVTRELEYFNKAIELSKGKSARAYRVLAKHLFYLQKYDEAITNFEKSLRINYLQYDAWFMLGNAAFRSENWQTAVKAFRVCTNLDPENHETWNNLAASYTKLGQKDKAHFVFQEAIKYDYENWKIWENYLWTSIDCGYFNEAIKAYNRLLDLKQKYVDVDVLKAFCTAFEKKVNDAHNESIFKYKKKVLELFGRISSLVVTDWQVYWSYAEIVRFISQTDDTNNNMSVELNHESSEKYFSLLLKAFRNLINKANWELSLESCKEVLNKTIDVLSRCNDFGKYLSNPPDSFGSLNLSVRSIISKLKLKYQVDPDSPDKYLRLLFLKDLNDEFVQLQKEYEQFISSYFG</sequence>
<dbReference type="Pfam" id="PF13432">
    <property type="entry name" value="TPR_16"/>
    <property type="match status" value="1"/>
</dbReference>
<dbReference type="InterPro" id="IPR044244">
    <property type="entry name" value="TTC27/Emw1"/>
</dbReference>
<dbReference type="AlphaFoldDB" id="A0A3M7P5F5"/>
<evidence type="ECO:0000256" key="2">
    <source>
        <dbReference type="ARBA" id="ARBA00022803"/>
    </source>
</evidence>
<dbReference type="PANTHER" id="PTHR16193:SF0">
    <property type="entry name" value="TETRATRICOPEPTIDE REPEAT PROTEIN 27"/>
    <property type="match status" value="1"/>
</dbReference>
<dbReference type="InterPro" id="IPR019734">
    <property type="entry name" value="TPR_rpt"/>
</dbReference>
<accession>A0A3M7P5F5</accession>
<dbReference type="InterPro" id="IPR011990">
    <property type="entry name" value="TPR-like_helical_dom_sf"/>
</dbReference>
<dbReference type="OrthoDB" id="1936594at2759"/>
<dbReference type="SMART" id="SM00028">
    <property type="entry name" value="TPR"/>
    <property type="match status" value="3"/>
</dbReference>
<dbReference type="PROSITE" id="PS50005">
    <property type="entry name" value="TPR"/>
    <property type="match status" value="3"/>
</dbReference>
<dbReference type="STRING" id="10195.A0A3M7P5F5"/>
<dbReference type="PANTHER" id="PTHR16193">
    <property type="entry name" value="TETRATRICOPEPTIDE REPEAT PROTEIN 27"/>
    <property type="match status" value="1"/>
</dbReference>
<comment type="similarity">
    <text evidence="3">Belongs to the TTC27 family.</text>
</comment>
<reference evidence="5 6" key="1">
    <citation type="journal article" date="2018" name="Sci. Rep.">
        <title>Genomic signatures of local adaptation to the degree of environmental predictability in rotifers.</title>
        <authorList>
            <person name="Franch-Gras L."/>
            <person name="Hahn C."/>
            <person name="Garcia-Roger E.M."/>
            <person name="Carmona M.J."/>
            <person name="Serra M."/>
            <person name="Gomez A."/>
        </authorList>
    </citation>
    <scope>NUCLEOTIDE SEQUENCE [LARGE SCALE GENOMIC DNA]</scope>
    <source>
        <strain evidence="5">HYR1</strain>
    </source>
</reference>
<evidence type="ECO:0000256" key="4">
    <source>
        <dbReference type="PROSITE-ProRule" id="PRU00339"/>
    </source>
</evidence>
<keyword evidence="1" id="KW-0677">Repeat</keyword>
<evidence type="ECO:0000256" key="3">
    <source>
        <dbReference type="ARBA" id="ARBA00024020"/>
    </source>
</evidence>
<protein>
    <submittedName>
        <fullName evidence="5">Tetratricopeptide repeat 27</fullName>
    </submittedName>
</protein>
<evidence type="ECO:0000256" key="1">
    <source>
        <dbReference type="ARBA" id="ARBA00022737"/>
    </source>
</evidence>
<dbReference type="Gene3D" id="1.25.40.10">
    <property type="entry name" value="Tetratricopeptide repeat domain"/>
    <property type="match status" value="1"/>
</dbReference>
<dbReference type="EMBL" id="REGN01013165">
    <property type="protein sequence ID" value="RMZ94282.1"/>
    <property type="molecule type" value="Genomic_DNA"/>
</dbReference>
<organism evidence="5 6">
    <name type="scientific">Brachionus plicatilis</name>
    <name type="common">Marine rotifer</name>
    <name type="synonym">Brachionus muelleri</name>
    <dbReference type="NCBI Taxonomy" id="10195"/>
    <lineage>
        <taxon>Eukaryota</taxon>
        <taxon>Metazoa</taxon>
        <taxon>Spiralia</taxon>
        <taxon>Gnathifera</taxon>
        <taxon>Rotifera</taxon>
        <taxon>Eurotatoria</taxon>
        <taxon>Monogononta</taxon>
        <taxon>Pseudotrocha</taxon>
        <taxon>Ploima</taxon>
        <taxon>Brachionidae</taxon>
        <taxon>Brachionus</taxon>
    </lineage>
</organism>
<keyword evidence="6" id="KW-1185">Reference proteome</keyword>
<proteinExistence type="inferred from homology"/>
<keyword evidence="2 4" id="KW-0802">TPR repeat</keyword>
<feature type="repeat" description="TPR" evidence="4">
    <location>
        <begin position="173"/>
        <end position="206"/>
    </location>
</feature>
<evidence type="ECO:0000313" key="6">
    <source>
        <dbReference type="Proteomes" id="UP000276133"/>
    </source>
</evidence>
<feature type="repeat" description="TPR" evidence="4">
    <location>
        <begin position="207"/>
        <end position="240"/>
    </location>
</feature>
<comment type="caution">
    <text evidence="5">The sequence shown here is derived from an EMBL/GenBank/DDBJ whole genome shotgun (WGS) entry which is preliminary data.</text>
</comment>
<dbReference type="SUPFAM" id="SSF48452">
    <property type="entry name" value="TPR-like"/>
    <property type="match status" value="2"/>
</dbReference>
<dbReference type="Pfam" id="PF07719">
    <property type="entry name" value="TPR_2"/>
    <property type="match status" value="1"/>
</dbReference>
<dbReference type="InterPro" id="IPR013105">
    <property type="entry name" value="TPR_2"/>
</dbReference>
<gene>
    <name evidence="5" type="ORF">BpHYR1_046039</name>
</gene>
<evidence type="ECO:0000313" key="5">
    <source>
        <dbReference type="EMBL" id="RMZ94282.1"/>
    </source>
</evidence>
<name>A0A3M7P5F5_BRAPC</name>